<dbReference type="Pfam" id="PF00400">
    <property type="entry name" value="WD40"/>
    <property type="match status" value="2"/>
</dbReference>
<dbReference type="OrthoDB" id="6108017at2759"/>
<dbReference type="InterPro" id="IPR001680">
    <property type="entry name" value="WD40_rpt"/>
</dbReference>
<feature type="repeat" description="WD" evidence="3">
    <location>
        <begin position="17"/>
        <end position="51"/>
    </location>
</feature>
<evidence type="ECO:0000313" key="5">
    <source>
        <dbReference type="Proteomes" id="UP000023152"/>
    </source>
</evidence>
<dbReference type="AlphaFoldDB" id="X6MF65"/>
<feature type="repeat" description="WD" evidence="3">
    <location>
        <begin position="87"/>
        <end position="128"/>
    </location>
</feature>
<protein>
    <recommendedName>
        <fullName evidence="6">WD-40 repeat protein</fullName>
    </recommendedName>
</protein>
<organism evidence="4 5">
    <name type="scientific">Reticulomyxa filosa</name>
    <dbReference type="NCBI Taxonomy" id="46433"/>
    <lineage>
        <taxon>Eukaryota</taxon>
        <taxon>Sar</taxon>
        <taxon>Rhizaria</taxon>
        <taxon>Retaria</taxon>
        <taxon>Foraminifera</taxon>
        <taxon>Monothalamids</taxon>
        <taxon>Reticulomyxidae</taxon>
        <taxon>Reticulomyxa</taxon>
    </lineage>
</organism>
<dbReference type="PANTHER" id="PTHR19879:SF9">
    <property type="entry name" value="TRANSCRIPTION INITIATION FACTOR TFIID SUBUNIT 5"/>
    <property type="match status" value="1"/>
</dbReference>
<dbReference type="Gene3D" id="2.130.10.10">
    <property type="entry name" value="YVTN repeat-like/Quinoprotein amine dehydrogenase"/>
    <property type="match status" value="2"/>
</dbReference>
<keyword evidence="1 3" id="KW-0853">WD repeat</keyword>
<dbReference type="PROSITE" id="PS00678">
    <property type="entry name" value="WD_REPEATS_1"/>
    <property type="match status" value="1"/>
</dbReference>
<dbReference type="Proteomes" id="UP000023152">
    <property type="component" value="Unassembled WGS sequence"/>
</dbReference>
<evidence type="ECO:0000256" key="2">
    <source>
        <dbReference type="ARBA" id="ARBA00022737"/>
    </source>
</evidence>
<reference evidence="4 5" key="1">
    <citation type="journal article" date="2013" name="Curr. Biol.">
        <title>The Genome of the Foraminiferan Reticulomyxa filosa.</title>
        <authorList>
            <person name="Glockner G."/>
            <person name="Hulsmann N."/>
            <person name="Schleicher M."/>
            <person name="Noegel A.A."/>
            <person name="Eichinger L."/>
            <person name="Gallinger C."/>
            <person name="Pawlowski J."/>
            <person name="Sierra R."/>
            <person name="Euteneuer U."/>
            <person name="Pillet L."/>
            <person name="Moustafa A."/>
            <person name="Platzer M."/>
            <person name="Groth M."/>
            <person name="Szafranski K."/>
            <person name="Schliwa M."/>
        </authorList>
    </citation>
    <scope>NUCLEOTIDE SEQUENCE [LARGE SCALE GENOMIC DNA]</scope>
</reference>
<dbReference type="SMART" id="SM00320">
    <property type="entry name" value="WD40"/>
    <property type="match status" value="3"/>
</dbReference>
<name>X6MF65_RETFI</name>
<keyword evidence="5" id="KW-1185">Reference proteome</keyword>
<dbReference type="SUPFAM" id="SSF50978">
    <property type="entry name" value="WD40 repeat-like"/>
    <property type="match status" value="1"/>
</dbReference>
<evidence type="ECO:0000313" key="4">
    <source>
        <dbReference type="EMBL" id="ETO12663.1"/>
    </source>
</evidence>
<sequence>FKYFKHVQLWQEPFHIIYSVKFSSYGTKIVPASKDKTIKIWYIASKKLIQVLRGHTNTINDAQFHLIKQWLYPDQATHSFGQEIKKLLGHSGNVTSVQFSSCGDLIVSSSSDKIVRIWNVQSGEQIKKIETFLGQVEHAQFSSDNQQIASVSSGSKITIYDIQSEQISYELKGYRTILNKIKFSPDGLSIISYSSRLQDK</sequence>
<dbReference type="EMBL" id="ASPP01021231">
    <property type="protein sequence ID" value="ETO12663.1"/>
    <property type="molecule type" value="Genomic_DNA"/>
</dbReference>
<feature type="non-terminal residue" evidence="4">
    <location>
        <position position="1"/>
    </location>
</feature>
<dbReference type="PROSITE" id="PS50294">
    <property type="entry name" value="WD_REPEATS_REGION"/>
    <property type="match status" value="1"/>
</dbReference>
<dbReference type="PANTHER" id="PTHR19879">
    <property type="entry name" value="TRANSCRIPTION INITIATION FACTOR TFIID"/>
    <property type="match status" value="1"/>
</dbReference>
<dbReference type="InterPro" id="IPR019775">
    <property type="entry name" value="WD40_repeat_CS"/>
</dbReference>
<dbReference type="InterPro" id="IPR015943">
    <property type="entry name" value="WD40/YVTN_repeat-like_dom_sf"/>
</dbReference>
<evidence type="ECO:0000256" key="1">
    <source>
        <dbReference type="ARBA" id="ARBA00022574"/>
    </source>
</evidence>
<keyword evidence="2" id="KW-0677">Repeat</keyword>
<gene>
    <name evidence="4" type="ORF">RFI_24710</name>
</gene>
<proteinExistence type="predicted"/>
<accession>X6MF65</accession>
<dbReference type="PROSITE" id="PS50082">
    <property type="entry name" value="WD_REPEATS_2"/>
    <property type="match status" value="2"/>
</dbReference>
<evidence type="ECO:0008006" key="6">
    <source>
        <dbReference type="Google" id="ProtNLM"/>
    </source>
</evidence>
<dbReference type="InterPro" id="IPR036322">
    <property type="entry name" value="WD40_repeat_dom_sf"/>
</dbReference>
<comment type="caution">
    <text evidence="4">The sequence shown here is derived from an EMBL/GenBank/DDBJ whole genome shotgun (WGS) entry which is preliminary data.</text>
</comment>
<evidence type="ECO:0000256" key="3">
    <source>
        <dbReference type="PROSITE-ProRule" id="PRU00221"/>
    </source>
</evidence>